<dbReference type="PATRIC" id="fig|1107881.3.peg.6967"/>
<sequence length="44" mass="4351">MIADVVACGIVSRASSDIIAIAALLGSVQESASQAFAWAAGELS</sequence>
<gene>
    <name evidence="1" type="ORF">SM0020_34700</name>
</gene>
<name>H0GBL5_RHIML</name>
<proteinExistence type="predicted"/>
<dbReference type="Proteomes" id="UP000004038">
    <property type="component" value="Unassembled WGS sequence"/>
</dbReference>
<protein>
    <submittedName>
        <fullName evidence="1">Uncharacterized protein</fullName>
    </submittedName>
</protein>
<dbReference type="EMBL" id="AGVV01000169">
    <property type="protein sequence ID" value="EHK73306.1"/>
    <property type="molecule type" value="Genomic_DNA"/>
</dbReference>
<evidence type="ECO:0000313" key="1">
    <source>
        <dbReference type="EMBL" id="EHK73306.1"/>
    </source>
</evidence>
<dbReference type="AlphaFoldDB" id="H0GBL5"/>
<evidence type="ECO:0000313" key="2">
    <source>
        <dbReference type="Proteomes" id="UP000004038"/>
    </source>
</evidence>
<reference evidence="1 2" key="1">
    <citation type="journal article" date="2012" name="J. Bacteriol.">
        <title>Draft Genome Sequence of Sinorhizobium meliloti CCNWSX0020, a Nitrogen-Fixing Symbiont with Copper Tolerance Capability Isolated from Lead-Zinc Mine Tailings.</title>
        <authorList>
            <person name="Li Z."/>
            <person name="Ma Z."/>
            <person name="Hao X."/>
            <person name="Wei G."/>
        </authorList>
    </citation>
    <scope>NUCLEOTIDE SEQUENCE [LARGE SCALE GENOMIC DNA]</scope>
    <source>
        <strain evidence="1 2">CCNWSX0020</strain>
    </source>
</reference>
<organism evidence="1 2">
    <name type="scientific">Sinorhizobium meliloti CCNWSX0020</name>
    <dbReference type="NCBI Taxonomy" id="1107881"/>
    <lineage>
        <taxon>Bacteria</taxon>
        <taxon>Pseudomonadati</taxon>
        <taxon>Pseudomonadota</taxon>
        <taxon>Alphaproteobacteria</taxon>
        <taxon>Hyphomicrobiales</taxon>
        <taxon>Rhizobiaceae</taxon>
        <taxon>Sinorhizobium/Ensifer group</taxon>
        <taxon>Sinorhizobium</taxon>
    </lineage>
</organism>
<accession>H0GBL5</accession>